<dbReference type="SUPFAM" id="SSF53098">
    <property type="entry name" value="Ribonuclease H-like"/>
    <property type="match status" value="1"/>
</dbReference>
<dbReference type="NCBIfam" id="NF033590">
    <property type="entry name" value="transpos_IS4_3"/>
    <property type="match status" value="1"/>
</dbReference>
<evidence type="ECO:0000313" key="2">
    <source>
        <dbReference type="EMBL" id="QSB43397.1"/>
    </source>
</evidence>
<dbReference type="InterPro" id="IPR054836">
    <property type="entry name" value="Tn5_transposase"/>
</dbReference>
<gene>
    <name evidence="2" type="ORF">IDJ81_08240</name>
</gene>
<feature type="domain" description="Transposase Tn5-like N-terminal" evidence="1">
    <location>
        <begin position="14"/>
        <end position="71"/>
    </location>
</feature>
<evidence type="ECO:0000259" key="1">
    <source>
        <dbReference type="Pfam" id="PF14706"/>
    </source>
</evidence>
<proteinExistence type="predicted"/>
<evidence type="ECO:0000313" key="3">
    <source>
        <dbReference type="Proteomes" id="UP000663637"/>
    </source>
</evidence>
<organism evidence="2 3">
    <name type="scientific">Tsuneonella flava</name>
    <dbReference type="NCBI Taxonomy" id="2055955"/>
    <lineage>
        <taxon>Bacteria</taxon>
        <taxon>Pseudomonadati</taxon>
        <taxon>Pseudomonadota</taxon>
        <taxon>Alphaproteobacteria</taxon>
        <taxon>Sphingomonadales</taxon>
        <taxon>Erythrobacteraceae</taxon>
        <taxon>Tsuneonella</taxon>
    </lineage>
</organism>
<dbReference type="Proteomes" id="UP000663637">
    <property type="component" value="Chromosome"/>
</dbReference>
<dbReference type="Gene3D" id="1.10.740.10">
    <property type="entry name" value="Transferase Inhibitor Protein From Tn5, Chain"/>
    <property type="match status" value="1"/>
</dbReference>
<dbReference type="EMBL" id="CP061510">
    <property type="protein sequence ID" value="QSB43397.1"/>
    <property type="molecule type" value="Genomic_DNA"/>
</dbReference>
<dbReference type="RefSeq" id="WP_205440802.1">
    <property type="nucleotide sequence ID" value="NZ_CP061510.1"/>
</dbReference>
<dbReference type="Gene3D" id="3.90.350.10">
    <property type="entry name" value="Transposase Inhibitor Protein From Tn5, Chain A, domain 1"/>
    <property type="match status" value="1"/>
</dbReference>
<sequence length="477" mass="53415">MQAESEELLPLGDHWSRSEIDETVFRDARLGRRFGDLLCRLSDRMGGTIPLACQDWASTKAAYRFFSNPKVEEGNILAGHFEATKARYTASDGPILVLQDTTEFTYQRRNPHDIGFTKSVNSGRDKSGRLRHHAVCGILMHSSLVVTEEGLPLGLAAVKFWNRDKFKGTAQLKRKINPTRVPIEAKESVRWLDNLRQSIALLGQPDRCVHVGDRESDIYELYCLAKDLGTHFVVRTVIDRLAGNGDHTVKSEMHEASSAGTHSIEVRVDDDTVERVTLDIRYKRIHICPPIGKQKRYPALDLTVIHASEVGAPLGRKPILWKLVTDLEVADLDGAIEKIRWYSARWKIEVFHKILKSGCRAEDAKLRTADRLANLVALFCIVSWRVLWMTMMARATPDADPAIAFTATEITILDRLIADSGNRGAKPGTLQLYLTKLSRLGGYLSRTSDPPPGNTVVWRGLRRLADIQIGAELATYG</sequence>
<protein>
    <submittedName>
        <fullName evidence="2">IS4 family transposase</fullName>
    </submittedName>
</protein>
<dbReference type="InterPro" id="IPR012337">
    <property type="entry name" value="RNaseH-like_sf"/>
</dbReference>
<dbReference type="InterPro" id="IPR014735">
    <property type="entry name" value="Transposase_Tn5-like_N"/>
</dbReference>
<dbReference type="InterPro" id="IPR047768">
    <property type="entry name" value="Tn5p-like"/>
</dbReference>
<dbReference type="PANTHER" id="PTHR37319">
    <property type="entry name" value="TRANSPOSASE"/>
    <property type="match status" value="1"/>
</dbReference>
<dbReference type="Gene3D" id="1.10.246.40">
    <property type="entry name" value="Tn5 transposase, domain 1"/>
    <property type="match status" value="1"/>
</dbReference>
<reference evidence="2 3" key="1">
    <citation type="submission" date="2020-09" db="EMBL/GenBank/DDBJ databases">
        <title>Complete genome sequence of altererythrobacter flavus SS-21NJ, isolated from Dongying oil sludge in Shandong province.</title>
        <authorList>
            <person name="Sun S."/>
            <person name="Zhang Z."/>
        </authorList>
    </citation>
    <scope>NUCLEOTIDE SEQUENCE [LARGE SCALE GENOMIC DNA]</scope>
    <source>
        <strain evidence="2 3">SS-21NJ</strain>
    </source>
</reference>
<name>A0ABX7K621_9SPHN</name>
<dbReference type="InterPro" id="IPR014737">
    <property type="entry name" value="Transposase_Tn5-like_C"/>
</dbReference>
<keyword evidence="3" id="KW-1185">Reference proteome</keyword>
<dbReference type="InterPro" id="IPR038215">
    <property type="entry name" value="TN5-like_N_sf"/>
</dbReference>
<dbReference type="Pfam" id="PF14706">
    <property type="entry name" value="Tnp_DNA_bind"/>
    <property type="match status" value="1"/>
</dbReference>
<accession>A0ABX7K621</accession>
<dbReference type="PANTHER" id="PTHR37319:SF1">
    <property type="entry name" value="TRANSPOSASE TN5 DIMERISATION DOMAIN-CONTAINING PROTEIN"/>
    <property type="match status" value="1"/>
</dbReference>